<dbReference type="Proteomes" id="UP001429354">
    <property type="component" value="Unassembled WGS sequence"/>
</dbReference>
<evidence type="ECO:0000313" key="2">
    <source>
        <dbReference type="EMBL" id="NDK38261.1"/>
    </source>
</evidence>
<evidence type="ECO:0000256" key="1">
    <source>
        <dbReference type="SAM" id="MobiDB-lite"/>
    </source>
</evidence>
<name>A0ABX0AFJ2_9GAMM</name>
<proteinExistence type="predicted"/>
<sequence>MDSEDLRESVAFFDSESRCCWRLYLLPDSDFLAWDHLLESLPGSDDMGTARSVDERLWRRLTLRLLGGQCHACILRLHALPSPMMAPVLAASLATLSPFGIATARRIAQAEGAEENFLRDNCRAPPSPAFPGGAGQYRWQGNASRR</sequence>
<feature type="region of interest" description="Disordered" evidence="1">
    <location>
        <begin position="121"/>
        <end position="146"/>
    </location>
</feature>
<protein>
    <recommendedName>
        <fullName evidence="4">Hemin transport protein</fullName>
    </recommendedName>
</protein>
<evidence type="ECO:0008006" key="4">
    <source>
        <dbReference type="Google" id="ProtNLM"/>
    </source>
</evidence>
<comment type="caution">
    <text evidence="2">The sequence shown here is derived from an EMBL/GenBank/DDBJ whole genome shotgun (WGS) entry which is preliminary data.</text>
</comment>
<evidence type="ECO:0000313" key="3">
    <source>
        <dbReference type="Proteomes" id="UP001429354"/>
    </source>
</evidence>
<dbReference type="EMBL" id="QOVG01000003">
    <property type="protein sequence ID" value="NDK38261.1"/>
    <property type="molecule type" value="Genomic_DNA"/>
</dbReference>
<keyword evidence="3" id="KW-1185">Reference proteome</keyword>
<dbReference type="SUPFAM" id="SSF144064">
    <property type="entry name" value="Heme iron utilization protein-like"/>
    <property type="match status" value="1"/>
</dbReference>
<gene>
    <name evidence="2" type="ORF">DT603_05325</name>
</gene>
<accession>A0ABX0AFJ2</accession>
<reference evidence="2 3" key="1">
    <citation type="submission" date="2018-07" db="EMBL/GenBank/DDBJ databases">
        <title>Whole genome Sequencing of Pseudoxanthomonas gei KCTC 32298 (T).</title>
        <authorList>
            <person name="Kumar S."/>
            <person name="Bansal K."/>
            <person name="Kaur A."/>
            <person name="Patil P."/>
            <person name="Sharma S."/>
            <person name="Patil P.B."/>
        </authorList>
    </citation>
    <scope>NUCLEOTIDE SEQUENCE [LARGE SCALE GENOMIC DNA]</scope>
    <source>
        <strain evidence="2 3">KCTC 32298</strain>
    </source>
</reference>
<organism evidence="2 3">
    <name type="scientific">Pseudoxanthomonas gei</name>
    <dbReference type="NCBI Taxonomy" id="1383030"/>
    <lineage>
        <taxon>Bacteria</taxon>
        <taxon>Pseudomonadati</taxon>
        <taxon>Pseudomonadota</taxon>
        <taxon>Gammaproteobacteria</taxon>
        <taxon>Lysobacterales</taxon>
        <taxon>Lysobacteraceae</taxon>
        <taxon>Pseudoxanthomonas</taxon>
    </lineage>
</organism>